<sequence>MKIHLKRNQIQNNKTIYQIQNNKTILPVKHTVIFPPLS</sequence>
<reference evidence="1" key="1">
    <citation type="submission" date="2014-11" db="EMBL/GenBank/DDBJ databases">
        <authorList>
            <person name="Amaro Gonzalez C."/>
        </authorList>
    </citation>
    <scope>NUCLEOTIDE SEQUENCE</scope>
</reference>
<evidence type="ECO:0000313" key="1">
    <source>
        <dbReference type="EMBL" id="JAI04183.1"/>
    </source>
</evidence>
<name>A0A0E9XN62_ANGAN</name>
<dbReference type="EMBL" id="GBXM01004395">
    <property type="protein sequence ID" value="JAI04183.1"/>
    <property type="molecule type" value="Transcribed_RNA"/>
</dbReference>
<proteinExistence type="predicted"/>
<reference evidence="1" key="2">
    <citation type="journal article" date="2015" name="Fish Shellfish Immunol.">
        <title>Early steps in the European eel (Anguilla anguilla)-Vibrio vulnificus interaction in the gills: Role of the RtxA13 toxin.</title>
        <authorList>
            <person name="Callol A."/>
            <person name="Pajuelo D."/>
            <person name="Ebbesson L."/>
            <person name="Teles M."/>
            <person name="MacKenzie S."/>
            <person name="Amaro C."/>
        </authorList>
    </citation>
    <scope>NUCLEOTIDE SEQUENCE</scope>
</reference>
<protein>
    <submittedName>
        <fullName evidence="1">Uncharacterized protein</fullName>
    </submittedName>
</protein>
<organism evidence="1">
    <name type="scientific">Anguilla anguilla</name>
    <name type="common">European freshwater eel</name>
    <name type="synonym">Muraena anguilla</name>
    <dbReference type="NCBI Taxonomy" id="7936"/>
    <lineage>
        <taxon>Eukaryota</taxon>
        <taxon>Metazoa</taxon>
        <taxon>Chordata</taxon>
        <taxon>Craniata</taxon>
        <taxon>Vertebrata</taxon>
        <taxon>Euteleostomi</taxon>
        <taxon>Actinopterygii</taxon>
        <taxon>Neopterygii</taxon>
        <taxon>Teleostei</taxon>
        <taxon>Anguilliformes</taxon>
        <taxon>Anguillidae</taxon>
        <taxon>Anguilla</taxon>
    </lineage>
</organism>
<dbReference type="AlphaFoldDB" id="A0A0E9XN62"/>
<accession>A0A0E9XN62</accession>